<dbReference type="CDD" id="cd00038">
    <property type="entry name" value="CAP_ED"/>
    <property type="match status" value="1"/>
</dbReference>
<evidence type="ECO:0000313" key="4">
    <source>
        <dbReference type="Proteomes" id="UP000050497"/>
    </source>
</evidence>
<dbReference type="Proteomes" id="UP000050497">
    <property type="component" value="Unassembled WGS sequence"/>
</dbReference>
<accession>A0A0P7YDC0</accession>
<dbReference type="EMBL" id="FMBM01000001">
    <property type="protein sequence ID" value="SCC78945.1"/>
    <property type="molecule type" value="Genomic_DNA"/>
</dbReference>
<evidence type="ECO:0000313" key="3">
    <source>
        <dbReference type="EMBL" id="SCC78945.1"/>
    </source>
</evidence>
<feature type="domain" description="Cyclic nucleotide-binding" evidence="1">
    <location>
        <begin position="16"/>
        <end position="85"/>
    </location>
</feature>
<evidence type="ECO:0000313" key="2">
    <source>
        <dbReference type="EMBL" id="KPQ12249.1"/>
    </source>
</evidence>
<dbReference type="EMBL" id="LJSX01000003">
    <property type="protein sequence ID" value="KPQ12249.1"/>
    <property type="molecule type" value="Genomic_DNA"/>
</dbReference>
<reference evidence="3 5" key="2">
    <citation type="submission" date="2016-08" db="EMBL/GenBank/DDBJ databases">
        <authorList>
            <person name="Varghese N."/>
            <person name="Submissions Spin"/>
        </authorList>
    </citation>
    <scope>NUCLEOTIDE SEQUENCE [LARGE SCALE GENOMIC DNA]</scope>
    <source>
        <strain evidence="3 5">HL-109</strain>
    </source>
</reference>
<name>A0A0P7YDC0_9HYPH</name>
<dbReference type="Pfam" id="PF00027">
    <property type="entry name" value="cNMP_binding"/>
    <property type="match status" value="1"/>
</dbReference>
<dbReference type="SUPFAM" id="SSF51206">
    <property type="entry name" value="cAMP-binding domain-like"/>
    <property type="match status" value="1"/>
</dbReference>
<dbReference type="InterPro" id="IPR018490">
    <property type="entry name" value="cNMP-bd_dom_sf"/>
</dbReference>
<dbReference type="SMART" id="SM00100">
    <property type="entry name" value="cNMP"/>
    <property type="match status" value="1"/>
</dbReference>
<reference evidence="2 4" key="1">
    <citation type="submission" date="2015-09" db="EMBL/GenBank/DDBJ databases">
        <title>Identification and resolution of microdiversity through metagenomic sequencing of parallel consortia.</title>
        <authorList>
            <person name="Nelson W.C."/>
            <person name="Romine M.F."/>
            <person name="Lindemann S.R."/>
        </authorList>
    </citation>
    <scope>NUCLEOTIDE SEQUENCE [LARGE SCALE GENOMIC DNA]</scope>
    <source>
        <strain evidence="2">HL-109</strain>
    </source>
</reference>
<proteinExistence type="predicted"/>
<comment type="caution">
    <text evidence="2">The sequence shown here is derived from an EMBL/GenBank/DDBJ whole genome shotgun (WGS) entry which is preliminary data.</text>
</comment>
<keyword evidence="5" id="KW-1185">Reference proteome</keyword>
<gene>
    <name evidence="3" type="ORF">GA0071312_0581</name>
    <name evidence="2" type="ORF">HLUCCO17_03525</name>
</gene>
<evidence type="ECO:0000259" key="1">
    <source>
        <dbReference type="PROSITE" id="PS50042"/>
    </source>
</evidence>
<dbReference type="PROSITE" id="PS50042">
    <property type="entry name" value="CNMP_BINDING_3"/>
    <property type="match status" value="1"/>
</dbReference>
<sequence length="196" mass="22132">MAFYPLRTFTRMIRIMSRILDQVFSEARTQALPAGQRLFLTGDPVQSIFLVRAGRIVLVRRNRESGAPLFLHIAGPGMMLAEASVWSPAYHCDAQALDDAEVAVIPRRWFRTEMTRNSELANAFAMDLAHALQGARLKAEIRSLPRLADRLDAWLAEGNAFPERGRLQELAAELGVTREALYREMARRRKKPAGRS</sequence>
<dbReference type="InterPro" id="IPR014710">
    <property type="entry name" value="RmlC-like_jellyroll"/>
</dbReference>
<dbReference type="STRING" id="1653334.GA0071312_0581"/>
<dbReference type="AlphaFoldDB" id="A0A0P7YDC0"/>
<protein>
    <submittedName>
        <fullName evidence="3">cAMP-binding domain of CRP or a regulatory subunit of cAMP-dependent protein kinases</fullName>
    </submittedName>
    <submittedName>
        <fullName evidence="2">cAMP-binding putative transcriptional regulator</fullName>
    </submittedName>
</protein>
<dbReference type="Proteomes" id="UP000182800">
    <property type="component" value="Unassembled WGS sequence"/>
</dbReference>
<evidence type="ECO:0000313" key="5">
    <source>
        <dbReference type="Proteomes" id="UP000182800"/>
    </source>
</evidence>
<dbReference type="Gene3D" id="2.60.120.10">
    <property type="entry name" value="Jelly Rolls"/>
    <property type="match status" value="1"/>
</dbReference>
<dbReference type="InterPro" id="IPR000595">
    <property type="entry name" value="cNMP-bd_dom"/>
</dbReference>
<organism evidence="2 4">
    <name type="scientific">Saliniramus fredricksonii</name>
    <dbReference type="NCBI Taxonomy" id="1653334"/>
    <lineage>
        <taxon>Bacteria</taxon>
        <taxon>Pseudomonadati</taxon>
        <taxon>Pseudomonadota</taxon>
        <taxon>Alphaproteobacteria</taxon>
        <taxon>Hyphomicrobiales</taxon>
        <taxon>Salinarimonadaceae</taxon>
        <taxon>Saliniramus</taxon>
    </lineage>
</organism>